<evidence type="ECO:0000256" key="1">
    <source>
        <dbReference type="ARBA" id="ARBA00001947"/>
    </source>
</evidence>
<comment type="subcellular location">
    <subcellularLocation>
        <location evidence="2">Membrane</location>
        <topology evidence="2">Multi-pass membrane protein</topology>
    </subcellularLocation>
</comment>
<evidence type="ECO:0000256" key="5">
    <source>
        <dbReference type="ARBA" id="ARBA00022670"/>
    </source>
</evidence>
<geneLocation type="plasmid" evidence="18">
    <name>pjcm18538 dna</name>
</geneLocation>
<evidence type="ECO:0000256" key="7">
    <source>
        <dbReference type="ARBA" id="ARBA00022801"/>
    </source>
</evidence>
<evidence type="ECO:0000256" key="12">
    <source>
        <dbReference type="ARBA" id="ARBA00032214"/>
    </source>
</evidence>
<feature type="transmembrane region" description="Helical" evidence="14">
    <location>
        <begin position="101"/>
        <end position="127"/>
    </location>
</feature>
<proteinExistence type="inferred from homology"/>
<evidence type="ECO:0000256" key="10">
    <source>
        <dbReference type="ARBA" id="ARBA00023049"/>
    </source>
</evidence>
<evidence type="ECO:0000256" key="13">
    <source>
        <dbReference type="ARBA" id="ARBA00033476"/>
    </source>
</evidence>
<feature type="transmembrane region" description="Helical" evidence="14">
    <location>
        <begin position="380"/>
        <end position="401"/>
    </location>
</feature>
<dbReference type="PANTHER" id="PTHR42837">
    <property type="entry name" value="REGULATOR OF SIGMA-E PROTEASE RSEP"/>
    <property type="match status" value="1"/>
</dbReference>
<keyword evidence="8" id="KW-0862">Zinc</keyword>
<keyword evidence="10 17" id="KW-0482">Metalloprotease</keyword>
<dbReference type="Pfam" id="PF02163">
    <property type="entry name" value="Peptidase_M50"/>
    <property type="match status" value="1"/>
</dbReference>
<evidence type="ECO:0000256" key="3">
    <source>
        <dbReference type="ARBA" id="ARBA00007931"/>
    </source>
</evidence>
<keyword evidence="11 14" id="KW-0472">Membrane</keyword>
<evidence type="ECO:0000256" key="14">
    <source>
        <dbReference type="SAM" id="Phobius"/>
    </source>
</evidence>
<evidence type="ECO:0000256" key="4">
    <source>
        <dbReference type="ARBA" id="ARBA00019897"/>
    </source>
</evidence>
<keyword evidence="9 14" id="KW-1133">Transmembrane helix</keyword>
<dbReference type="PANTHER" id="PTHR42837:SF2">
    <property type="entry name" value="MEMBRANE METALLOPROTEASE ARASP2, CHLOROPLASTIC-RELATED"/>
    <property type="match status" value="1"/>
</dbReference>
<evidence type="ECO:0000259" key="15">
    <source>
        <dbReference type="Pfam" id="PF02163"/>
    </source>
</evidence>
<organism evidence="17 18">
    <name type="scientific">Mycolicibacterium arabiense</name>
    <dbReference type="NCBI Taxonomy" id="1286181"/>
    <lineage>
        <taxon>Bacteria</taxon>
        <taxon>Bacillati</taxon>
        <taxon>Actinomycetota</taxon>
        <taxon>Actinomycetes</taxon>
        <taxon>Mycobacteriales</taxon>
        <taxon>Mycobacteriaceae</taxon>
        <taxon>Mycolicibacterium</taxon>
    </lineage>
</organism>
<evidence type="ECO:0000256" key="9">
    <source>
        <dbReference type="ARBA" id="ARBA00022989"/>
    </source>
</evidence>
<dbReference type="SUPFAM" id="SSF50156">
    <property type="entry name" value="PDZ domain-like"/>
    <property type="match status" value="1"/>
</dbReference>
<comment type="cofactor">
    <cofactor evidence="1">
        <name>Zn(2+)</name>
        <dbReference type="ChEBI" id="CHEBI:29105"/>
    </cofactor>
</comment>
<dbReference type="KEGG" id="marz:MARA_17910"/>
<evidence type="ECO:0000313" key="17">
    <source>
        <dbReference type="EMBL" id="BBY48323.1"/>
    </source>
</evidence>
<dbReference type="GO" id="GO:0006508">
    <property type="term" value="P:proteolysis"/>
    <property type="evidence" value="ECO:0007669"/>
    <property type="project" value="UniProtKB-KW"/>
</dbReference>
<dbReference type="EMBL" id="AP022593">
    <property type="protein sequence ID" value="BBY48323.1"/>
    <property type="molecule type" value="Genomic_DNA"/>
</dbReference>
<comment type="similarity">
    <text evidence="3">Belongs to the peptidase M50B family.</text>
</comment>
<dbReference type="CDD" id="cd06163">
    <property type="entry name" value="S2P-M50_PDZ_RseP-like"/>
    <property type="match status" value="1"/>
</dbReference>
<feature type="domain" description="Peptidase M50" evidence="15">
    <location>
        <begin position="9"/>
        <end position="364"/>
    </location>
</feature>
<dbReference type="InterPro" id="IPR041489">
    <property type="entry name" value="PDZ_6"/>
</dbReference>
<evidence type="ECO:0000259" key="16">
    <source>
        <dbReference type="Pfam" id="PF17820"/>
    </source>
</evidence>
<dbReference type="Gene3D" id="2.30.42.10">
    <property type="match status" value="1"/>
</dbReference>
<keyword evidence="7" id="KW-0378">Hydrolase</keyword>
<dbReference type="InterPro" id="IPR004387">
    <property type="entry name" value="Pept_M50_Zn"/>
</dbReference>
<evidence type="ECO:0000256" key="8">
    <source>
        <dbReference type="ARBA" id="ARBA00022833"/>
    </source>
</evidence>
<reference evidence="17 18" key="1">
    <citation type="journal article" date="2019" name="Emerg. Microbes Infect.">
        <title>Comprehensive subspecies identification of 175 nontuberculous mycobacteria species based on 7547 genomic profiles.</title>
        <authorList>
            <person name="Matsumoto Y."/>
            <person name="Kinjo T."/>
            <person name="Motooka D."/>
            <person name="Nabeya D."/>
            <person name="Jung N."/>
            <person name="Uechi K."/>
            <person name="Horii T."/>
            <person name="Iida T."/>
            <person name="Fujita J."/>
            <person name="Nakamura S."/>
        </authorList>
    </citation>
    <scope>NUCLEOTIDE SEQUENCE [LARGE SCALE GENOMIC DNA]</scope>
    <source>
        <strain evidence="17 18">JCM 18538</strain>
    </source>
</reference>
<evidence type="ECO:0000256" key="6">
    <source>
        <dbReference type="ARBA" id="ARBA00022692"/>
    </source>
</evidence>
<sequence length="408" mass="43436">MFVTGIVLFALAILISVALHECGHMWVARATGMKVRRYFVGFGPTIWSTMRPNRLGQTEYGVKAVPLGGFCDIAGMTSVEELAPEDRPYAMYRQKVWKRVAVLFAGPGMNFIIGLALIYGIAIAWGLPNLHQPTNAMVGETACVASQISKEELGECTGPGPAALAGIQAGDVVTKVGDTDVANFDELVATVRKLDGPTAFTVRRDENGQQREFTTTVDVTRADRFTSADATAPTPVGAVGIAPATFGPTQYNPLSAVPATFAFTGDLAVELGKSLAKIPSKVGALVDAIGGAERDKETPISVVGASIIGGDTVDRGLWVMFWFFLAQLNFVLGAVNLLPLLPFDGGHIAVATYEKLRDMVRRARGLVAGGPVNYLKLMPATYVVLAVVGAYMLLTVTADLVNPIRIFQ</sequence>
<dbReference type="InterPro" id="IPR036034">
    <property type="entry name" value="PDZ_sf"/>
</dbReference>
<dbReference type="Proteomes" id="UP000467428">
    <property type="component" value="Chromosome"/>
</dbReference>
<dbReference type="GO" id="GO:0004222">
    <property type="term" value="F:metalloendopeptidase activity"/>
    <property type="evidence" value="ECO:0007669"/>
    <property type="project" value="InterPro"/>
</dbReference>
<evidence type="ECO:0000256" key="2">
    <source>
        <dbReference type="ARBA" id="ARBA00004141"/>
    </source>
</evidence>
<gene>
    <name evidence="17" type="primary">rip1</name>
    <name evidence="17" type="ORF">MARA_17910</name>
</gene>
<dbReference type="AlphaFoldDB" id="A0A7I7RUW9"/>
<dbReference type="Pfam" id="PF17820">
    <property type="entry name" value="PDZ_6"/>
    <property type="match status" value="1"/>
</dbReference>
<evidence type="ECO:0000256" key="11">
    <source>
        <dbReference type="ARBA" id="ARBA00023136"/>
    </source>
</evidence>
<dbReference type="GO" id="GO:0016020">
    <property type="term" value="C:membrane"/>
    <property type="evidence" value="ECO:0007669"/>
    <property type="project" value="UniProtKB-SubCell"/>
</dbReference>
<accession>A0A7I7RUW9</accession>
<keyword evidence="18" id="KW-1185">Reference proteome</keyword>
<evidence type="ECO:0000313" key="18">
    <source>
        <dbReference type="Proteomes" id="UP000467428"/>
    </source>
</evidence>
<feature type="domain" description="PDZ" evidence="16">
    <location>
        <begin position="160"/>
        <end position="204"/>
    </location>
</feature>
<protein>
    <recommendedName>
        <fullName evidence="4">Zinc metalloprotease Rip1</fullName>
    </recommendedName>
    <alternativeName>
        <fullName evidence="12">S2P endopeptidase</fullName>
    </alternativeName>
    <alternativeName>
        <fullName evidence="13">Site-2-type intramembrane protease</fullName>
    </alternativeName>
</protein>
<dbReference type="InterPro" id="IPR008915">
    <property type="entry name" value="Peptidase_M50"/>
</dbReference>
<keyword evidence="6 14" id="KW-0812">Transmembrane</keyword>
<keyword evidence="5 17" id="KW-0645">Protease</keyword>
<name>A0A7I7RUW9_9MYCO</name>